<proteinExistence type="predicted"/>
<reference evidence="1" key="1">
    <citation type="submission" date="2021-05" db="EMBL/GenBank/DDBJ databases">
        <authorList>
            <person name="Alioto T."/>
            <person name="Alioto T."/>
            <person name="Gomez Garrido J."/>
        </authorList>
    </citation>
    <scope>NUCLEOTIDE SEQUENCE</scope>
</reference>
<evidence type="ECO:0000313" key="1">
    <source>
        <dbReference type="EMBL" id="CAG6457477.1"/>
    </source>
</evidence>
<dbReference type="EMBL" id="HBUE01032870">
    <property type="protein sequence ID" value="CAG6457477.1"/>
    <property type="molecule type" value="Transcribed_RNA"/>
</dbReference>
<protein>
    <submittedName>
        <fullName evidence="1">(northern house mosquito) hypothetical protein</fullName>
    </submittedName>
</protein>
<sequence length="262" mass="29906">MFQRCLQGSDRVQNIRLCRIEARIQRKFLQTWKHALEPGQAVAPHLSLVARVANRQRLHSTQLKIRFVRPAQPDTVQYQDLQIRHRPQHPVQNPQSHLATLQPQLPQLQPNIRPPPVNRHNRILPQSHLHHQRRQSYQNKRPINPVPIRPLVPHQPDVEAAHQRGAAGDDVPPALANQPQPEQVPRFGDVPEDVLPDFRWEARNRVGQPRTFDGAVRLVTDCCDGGGVVVGGPFGAFPGAGRAHFRLFRAIRKRGIREMLSR</sequence>
<dbReference type="AlphaFoldDB" id="A0A8D8AN10"/>
<name>A0A8D8AN10_CULPI</name>
<accession>A0A8D8AN10</accession>
<organism evidence="1">
    <name type="scientific">Culex pipiens</name>
    <name type="common">House mosquito</name>
    <dbReference type="NCBI Taxonomy" id="7175"/>
    <lineage>
        <taxon>Eukaryota</taxon>
        <taxon>Metazoa</taxon>
        <taxon>Ecdysozoa</taxon>
        <taxon>Arthropoda</taxon>
        <taxon>Hexapoda</taxon>
        <taxon>Insecta</taxon>
        <taxon>Pterygota</taxon>
        <taxon>Neoptera</taxon>
        <taxon>Endopterygota</taxon>
        <taxon>Diptera</taxon>
        <taxon>Nematocera</taxon>
        <taxon>Culicoidea</taxon>
        <taxon>Culicidae</taxon>
        <taxon>Culicinae</taxon>
        <taxon>Culicini</taxon>
        <taxon>Culex</taxon>
        <taxon>Culex</taxon>
    </lineage>
</organism>